<dbReference type="AlphaFoldDB" id="S9QDN7"/>
<evidence type="ECO:0000313" key="2">
    <source>
        <dbReference type="Proteomes" id="UP000011682"/>
    </source>
</evidence>
<accession>S9QDN7</accession>
<sequence>MVLHRSVRPRGQAARRVFVQVRAANHENSLLERSDTAHCQFVSDNESCQ</sequence>
<reference evidence="1" key="1">
    <citation type="submission" date="2013-05" db="EMBL/GenBank/DDBJ databases">
        <title>Genome assembly of Cystobacter fuscus DSM 2262.</title>
        <authorList>
            <person name="Sharma G."/>
            <person name="Khatri I."/>
            <person name="Kaur C."/>
            <person name="Mayilraj S."/>
            <person name="Subramanian S."/>
        </authorList>
    </citation>
    <scope>NUCLEOTIDE SEQUENCE [LARGE SCALE GENOMIC DNA]</scope>
    <source>
        <strain evidence="1">DSM 2262</strain>
    </source>
</reference>
<dbReference type="Proteomes" id="UP000011682">
    <property type="component" value="Unassembled WGS sequence"/>
</dbReference>
<keyword evidence="2" id="KW-1185">Reference proteome</keyword>
<proteinExistence type="predicted"/>
<name>S9QDN7_CYSF2</name>
<organism evidence="1 2">
    <name type="scientific">Cystobacter fuscus (strain ATCC 25194 / DSM 2262 / NBRC 100088 / M29)</name>
    <dbReference type="NCBI Taxonomy" id="1242864"/>
    <lineage>
        <taxon>Bacteria</taxon>
        <taxon>Pseudomonadati</taxon>
        <taxon>Myxococcota</taxon>
        <taxon>Myxococcia</taxon>
        <taxon>Myxococcales</taxon>
        <taxon>Cystobacterineae</taxon>
        <taxon>Archangiaceae</taxon>
        <taxon>Cystobacter</taxon>
    </lineage>
</organism>
<protein>
    <submittedName>
        <fullName evidence="1">Uncharacterized protein</fullName>
    </submittedName>
</protein>
<dbReference type="EMBL" id="ANAH02000017">
    <property type="protein sequence ID" value="EPX59464.1"/>
    <property type="molecule type" value="Genomic_DNA"/>
</dbReference>
<evidence type="ECO:0000313" key="1">
    <source>
        <dbReference type="EMBL" id="EPX59464.1"/>
    </source>
</evidence>
<comment type="caution">
    <text evidence="1">The sequence shown here is derived from an EMBL/GenBank/DDBJ whole genome shotgun (WGS) entry which is preliminary data.</text>
</comment>
<gene>
    <name evidence="1" type="ORF">D187_002954</name>
</gene>